<evidence type="ECO:0000256" key="2">
    <source>
        <dbReference type="ARBA" id="ARBA00022884"/>
    </source>
</evidence>
<feature type="compositionally biased region" description="Basic and acidic residues" evidence="5">
    <location>
        <begin position="9"/>
        <end position="21"/>
    </location>
</feature>
<dbReference type="InterPro" id="IPR012677">
    <property type="entry name" value="Nucleotide-bd_a/b_plait_sf"/>
</dbReference>
<dbReference type="Proteomes" id="UP000187406">
    <property type="component" value="Unassembled WGS sequence"/>
</dbReference>
<sequence>MGRSSRRKEKYEKRDELSQDHCDVETAARTRPFSFDEIMLKRKNKELYENVKEQAVEAGNTSGDGVIKGFSDCYEFDKEYRHKKDLLPGVKKHSLEEFVNKSARKNEERHSTKDDTRKKNEDKNAREIDKRKKVENISTMDDRRKKEENDFMKVEISKWKVRESRKPETNLTAEMKKDIRNKDYIKIDKQIESRKREHPRNGTETEAANKQSIVIKGRDRHADRRIGRSEREDRRKYQNGDEEKNQGRSATGKLDQGKGDDLKTSERKERKESSRSHHEESRLKRRRSRSREHENENGRSVSLSPRTHKRAPHHGQEHEEQSSHSLRSRSNQSDIDKKRITSNGSSAHYRRPGGYTSGLGGYSPRKRKSEAAAKTPSPTNRSPEKKSAKWDMAPSTTDRIFSGSLSNFQFSNQTASSNVLEVVSTVPVASTPMRLLAGALPATKQDVSIDSVQLTQATRPIRRLHVENLPTSASENALMECLNNLLLSSGISHIQGIQPCISCIVHRERGQAVVEFLTPEYASAALSFNGSSFSGSTLKIRRPKDFIEVATDESEKSEAAVDAISDVVKDSPHTIFIGGISNALSSEMLMDITSAFGSLKMYHFEVNCGLHKPCAFVEYVDHSVTLKACAGLNGMKLGGKVITAVQVVPSASSLENNVTPLFYGIPDNAKPLLKKPTQVLKLKNVLNPEALSSLSEAEVEETLEDVRLECSRFGIVKSVNVIKFCDRHIPSSEACEVNGIMRAAGISQSLGHDETDENPATLEEVENCSKVINAVEIFCEAEEVEEVNEIVEGSGSFYAKPVDGLREDELSQLGQLDKNITVEDQARESESETATLELPCQLNNSKDESDSFHDKIADITQMEETNVGNKLTAEEDLNMANINGKLGEASGGSNVSVGKKSDKNKKGDSEQQDCDVIRIFEPGSVFVEYGREEASCTAAHCLLGRLFDGRVVTVEYVPLDLYRAWFSN</sequence>
<dbReference type="Pfam" id="PF00076">
    <property type="entry name" value="RRM_1"/>
    <property type="match status" value="1"/>
</dbReference>
<feature type="compositionally biased region" description="Basic and acidic residues" evidence="5">
    <location>
        <begin position="93"/>
        <end position="203"/>
    </location>
</feature>
<feature type="domain" description="RRM" evidence="6">
    <location>
        <begin position="462"/>
        <end position="545"/>
    </location>
</feature>
<feature type="region of interest" description="Disordered" evidence="5">
    <location>
        <begin position="884"/>
        <end position="911"/>
    </location>
</feature>
<feature type="compositionally biased region" description="Basic and acidic residues" evidence="5">
    <location>
        <begin position="899"/>
        <end position="909"/>
    </location>
</feature>
<keyword evidence="3" id="KW-0508">mRNA splicing</keyword>
<evidence type="ECO:0000256" key="4">
    <source>
        <dbReference type="PROSITE-ProRule" id="PRU00176"/>
    </source>
</evidence>
<feature type="compositionally biased region" description="Basic and acidic residues" evidence="5">
    <location>
        <begin position="216"/>
        <end position="246"/>
    </location>
</feature>
<name>A0A1Q3CX49_CEPFO</name>
<feature type="compositionally biased region" description="Low complexity" evidence="5">
    <location>
        <begin position="323"/>
        <end position="333"/>
    </location>
</feature>
<dbReference type="EMBL" id="BDDD01003372">
    <property type="protein sequence ID" value="GAV84809.1"/>
    <property type="molecule type" value="Genomic_DNA"/>
</dbReference>
<dbReference type="STRING" id="3775.A0A1Q3CX49"/>
<dbReference type="InterPro" id="IPR035979">
    <property type="entry name" value="RBD_domain_sf"/>
</dbReference>
<evidence type="ECO:0000313" key="8">
    <source>
        <dbReference type="Proteomes" id="UP000187406"/>
    </source>
</evidence>
<dbReference type="PROSITE" id="PS50102">
    <property type="entry name" value="RRM"/>
    <property type="match status" value="2"/>
</dbReference>
<feature type="domain" description="RRM" evidence="6">
    <location>
        <begin position="573"/>
        <end position="649"/>
    </location>
</feature>
<dbReference type="AlphaFoldDB" id="A0A1Q3CX49"/>
<reference evidence="8" key="1">
    <citation type="submission" date="2016-04" db="EMBL/GenBank/DDBJ databases">
        <title>Cephalotus genome sequencing.</title>
        <authorList>
            <person name="Fukushima K."/>
            <person name="Hasebe M."/>
            <person name="Fang X."/>
        </authorList>
    </citation>
    <scope>NUCLEOTIDE SEQUENCE [LARGE SCALE GENOMIC DNA]</scope>
    <source>
        <strain evidence="8">cv. St1</strain>
    </source>
</reference>
<dbReference type="SMART" id="SM00360">
    <property type="entry name" value="RRM"/>
    <property type="match status" value="2"/>
</dbReference>
<dbReference type="OrthoDB" id="10266058at2759"/>
<evidence type="ECO:0000256" key="3">
    <source>
        <dbReference type="ARBA" id="ARBA00023187"/>
    </source>
</evidence>
<protein>
    <submittedName>
        <fullName evidence="7">RRM_1 domain-containing protein/RRM_6 domain-containing protein</fullName>
    </submittedName>
</protein>
<evidence type="ECO:0000256" key="1">
    <source>
        <dbReference type="ARBA" id="ARBA00022664"/>
    </source>
</evidence>
<dbReference type="GO" id="GO:0006397">
    <property type="term" value="P:mRNA processing"/>
    <property type="evidence" value="ECO:0007669"/>
    <property type="project" value="UniProtKB-KW"/>
</dbReference>
<keyword evidence="1" id="KW-0507">mRNA processing</keyword>
<feature type="region of interest" description="Disordered" evidence="5">
    <location>
        <begin position="1"/>
        <end position="21"/>
    </location>
</feature>
<dbReference type="GO" id="GO:0003723">
    <property type="term" value="F:RNA binding"/>
    <property type="evidence" value="ECO:0007669"/>
    <property type="project" value="UniProtKB-UniRule"/>
</dbReference>
<gene>
    <name evidence="7" type="ORF">CFOL_v3_28251</name>
</gene>
<feature type="region of interest" description="Disordered" evidence="5">
    <location>
        <begin position="91"/>
        <end position="394"/>
    </location>
</feature>
<dbReference type="InterPro" id="IPR000504">
    <property type="entry name" value="RRM_dom"/>
</dbReference>
<evidence type="ECO:0000256" key="5">
    <source>
        <dbReference type="SAM" id="MobiDB-lite"/>
    </source>
</evidence>
<feature type="region of interest" description="Disordered" evidence="5">
    <location>
        <begin position="824"/>
        <end position="851"/>
    </location>
</feature>
<comment type="caution">
    <text evidence="7">The sequence shown here is derived from an EMBL/GenBank/DDBJ whole genome shotgun (WGS) entry which is preliminary data.</text>
</comment>
<dbReference type="Gene3D" id="3.30.70.330">
    <property type="match status" value="4"/>
</dbReference>
<organism evidence="7 8">
    <name type="scientific">Cephalotus follicularis</name>
    <name type="common">Albany pitcher plant</name>
    <dbReference type="NCBI Taxonomy" id="3775"/>
    <lineage>
        <taxon>Eukaryota</taxon>
        <taxon>Viridiplantae</taxon>
        <taxon>Streptophyta</taxon>
        <taxon>Embryophyta</taxon>
        <taxon>Tracheophyta</taxon>
        <taxon>Spermatophyta</taxon>
        <taxon>Magnoliopsida</taxon>
        <taxon>eudicotyledons</taxon>
        <taxon>Gunneridae</taxon>
        <taxon>Pentapetalae</taxon>
        <taxon>rosids</taxon>
        <taxon>fabids</taxon>
        <taxon>Oxalidales</taxon>
        <taxon>Cephalotaceae</taxon>
        <taxon>Cephalotus</taxon>
    </lineage>
</organism>
<accession>A0A1Q3CX49</accession>
<evidence type="ECO:0000259" key="6">
    <source>
        <dbReference type="PROSITE" id="PS50102"/>
    </source>
</evidence>
<dbReference type="InParanoid" id="A0A1Q3CX49"/>
<dbReference type="FunCoup" id="A0A1Q3CX49">
    <property type="interactions" value="923"/>
</dbReference>
<evidence type="ECO:0000313" key="7">
    <source>
        <dbReference type="EMBL" id="GAV84809.1"/>
    </source>
</evidence>
<dbReference type="PANTHER" id="PTHR23139">
    <property type="entry name" value="RNA-BINDING PROTEIN"/>
    <property type="match status" value="1"/>
</dbReference>
<proteinExistence type="predicted"/>
<dbReference type="GO" id="GO:0008380">
    <property type="term" value="P:RNA splicing"/>
    <property type="evidence" value="ECO:0007669"/>
    <property type="project" value="UniProtKB-KW"/>
</dbReference>
<feature type="compositionally biased region" description="Basic and acidic residues" evidence="5">
    <location>
        <begin position="255"/>
        <end position="282"/>
    </location>
</feature>
<dbReference type="SUPFAM" id="SSF54928">
    <property type="entry name" value="RNA-binding domain, RBD"/>
    <property type="match status" value="2"/>
</dbReference>
<keyword evidence="2 4" id="KW-0694">RNA-binding</keyword>
<dbReference type="FunFam" id="3.30.70.330:FF:000879">
    <property type="entry name" value="Splicing factor U2af large subunit A"/>
    <property type="match status" value="1"/>
</dbReference>
<keyword evidence="8" id="KW-1185">Reference proteome</keyword>